<feature type="domain" description="Response regulatory" evidence="7">
    <location>
        <begin position="3"/>
        <end position="119"/>
    </location>
</feature>
<dbReference type="GO" id="GO:0000160">
    <property type="term" value="P:phosphorelay signal transduction system"/>
    <property type="evidence" value="ECO:0007669"/>
    <property type="project" value="InterPro"/>
</dbReference>
<dbReference type="Gene3D" id="3.40.50.2300">
    <property type="match status" value="1"/>
</dbReference>
<reference evidence="9" key="1">
    <citation type="submission" date="2015-11" db="EMBL/GenBank/DDBJ databases">
        <authorList>
            <consortium name="Cross-ministerial Strategic Innovation Promotion Program (SIP) consortium"/>
            <person name="Tomihama T."/>
            <person name="Ikenaga M."/>
            <person name="Sakai M."/>
            <person name="Okubo T."/>
            <person name="Ikeda S."/>
        </authorList>
    </citation>
    <scope>NUCLEOTIDE SEQUENCE [LARGE SCALE GENOMIC DNA]</scope>
    <source>
        <strain evidence="9">S58</strain>
    </source>
</reference>
<comment type="caution">
    <text evidence="8">The sequence shown here is derived from an EMBL/GenBank/DDBJ whole genome shotgun (WGS) entry which is preliminary data.</text>
</comment>
<dbReference type="Proteomes" id="UP000067448">
    <property type="component" value="Unassembled WGS sequence"/>
</dbReference>
<reference evidence="8 9" key="2">
    <citation type="journal article" date="2016" name="Genome Announc.">
        <title>Draft Genome Sequences of Streptomyces scabiei S58, Streptomyces turgidiscabies T45, and Streptomyces acidiscabies a10, the Pathogens of Potato Common Scab, Isolated in Japan.</title>
        <authorList>
            <person name="Tomihama T."/>
            <person name="Nishi Y."/>
            <person name="Sakai M."/>
            <person name="Ikenaga M."/>
            <person name="Okubo T."/>
            <person name="Ikeda S."/>
        </authorList>
    </citation>
    <scope>NUCLEOTIDE SEQUENCE [LARGE SCALE GENOMIC DNA]</scope>
    <source>
        <strain evidence="8 9">S58</strain>
    </source>
</reference>
<reference evidence="9" key="3">
    <citation type="submission" date="2016-02" db="EMBL/GenBank/DDBJ databases">
        <title>Draft genome of pathogenic Streptomyces sp. in Japan.</title>
        <authorList>
            <person name="Tomihama T."/>
            <person name="Ikenaga M."/>
            <person name="Sakai M."/>
            <person name="Okubo T."/>
            <person name="Ikeda S."/>
        </authorList>
    </citation>
    <scope>NUCLEOTIDE SEQUENCE [LARGE SCALE GENOMIC DNA]</scope>
    <source>
        <strain evidence="9">S58</strain>
    </source>
</reference>
<evidence type="ECO:0000256" key="1">
    <source>
        <dbReference type="ARBA" id="ARBA00022553"/>
    </source>
</evidence>
<dbReference type="PRINTS" id="PR00038">
    <property type="entry name" value="HTHLUXR"/>
</dbReference>
<dbReference type="Pfam" id="PF00072">
    <property type="entry name" value="Response_reg"/>
    <property type="match status" value="1"/>
</dbReference>
<dbReference type="InterPro" id="IPR000792">
    <property type="entry name" value="Tscrpt_reg_LuxR_C"/>
</dbReference>
<dbReference type="CDD" id="cd06170">
    <property type="entry name" value="LuxR_C_like"/>
    <property type="match status" value="1"/>
</dbReference>
<dbReference type="InterPro" id="IPR039420">
    <property type="entry name" value="WalR-like"/>
</dbReference>
<dbReference type="SUPFAM" id="SSF46894">
    <property type="entry name" value="C-terminal effector domain of the bipartite response regulators"/>
    <property type="match status" value="1"/>
</dbReference>
<protein>
    <submittedName>
        <fullName evidence="8">Transcriptional regulatory protein DegU</fullName>
    </submittedName>
</protein>
<dbReference type="GO" id="GO:0006355">
    <property type="term" value="P:regulation of DNA-templated transcription"/>
    <property type="evidence" value="ECO:0007669"/>
    <property type="project" value="InterPro"/>
</dbReference>
<dbReference type="InterPro" id="IPR016032">
    <property type="entry name" value="Sig_transdc_resp-reg_C-effctor"/>
</dbReference>
<evidence type="ECO:0000259" key="6">
    <source>
        <dbReference type="PROSITE" id="PS50043"/>
    </source>
</evidence>
<dbReference type="SMART" id="SM00448">
    <property type="entry name" value="REC"/>
    <property type="match status" value="1"/>
</dbReference>
<dbReference type="PROSITE" id="PS50043">
    <property type="entry name" value="HTH_LUXR_2"/>
    <property type="match status" value="1"/>
</dbReference>
<dbReference type="PROSITE" id="PS50110">
    <property type="entry name" value="RESPONSE_REGULATORY"/>
    <property type="match status" value="1"/>
</dbReference>
<dbReference type="EMBL" id="BCMM01000019">
    <property type="protein sequence ID" value="GAQ63718.1"/>
    <property type="molecule type" value="Genomic_DNA"/>
</dbReference>
<dbReference type="Pfam" id="PF00196">
    <property type="entry name" value="GerE"/>
    <property type="match status" value="1"/>
</dbReference>
<dbReference type="InterPro" id="IPR058245">
    <property type="entry name" value="NreC/VraR/RcsB-like_REC"/>
</dbReference>
<dbReference type="SMART" id="SM00421">
    <property type="entry name" value="HTH_LUXR"/>
    <property type="match status" value="1"/>
</dbReference>
<dbReference type="SUPFAM" id="SSF52172">
    <property type="entry name" value="CheY-like"/>
    <property type="match status" value="1"/>
</dbReference>
<feature type="modified residue" description="4-aspartylphosphate" evidence="5">
    <location>
        <position position="54"/>
    </location>
</feature>
<keyword evidence="4" id="KW-0804">Transcription</keyword>
<dbReference type="InterPro" id="IPR011006">
    <property type="entry name" value="CheY-like_superfamily"/>
</dbReference>
<keyword evidence="1 5" id="KW-0597">Phosphoprotein</keyword>
<keyword evidence="3" id="KW-0238">DNA-binding</keyword>
<evidence type="ECO:0000313" key="8">
    <source>
        <dbReference type="EMBL" id="GAQ63718.1"/>
    </source>
</evidence>
<dbReference type="PANTHER" id="PTHR43214:SF24">
    <property type="entry name" value="TRANSCRIPTIONAL REGULATORY PROTEIN NARL-RELATED"/>
    <property type="match status" value="1"/>
</dbReference>
<evidence type="ECO:0000256" key="2">
    <source>
        <dbReference type="ARBA" id="ARBA00023015"/>
    </source>
</evidence>
<evidence type="ECO:0000256" key="5">
    <source>
        <dbReference type="PROSITE-ProRule" id="PRU00169"/>
    </source>
</evidence>
<evidence type="ECO:0000256" key="3">
    <source>
        <dbReference type="ARBA" id="ARBA00023125"/>
    </source>
</evidence>
<dbReference type="InterPro" id="IPR001789">
    <property type="entry name" value="Sig_transdc_resp-reg_receiver"/>
</dbReference>
<evidence type="ECO:0000313" key="9">
    <source>
        <dbReference type="Proteomes" id="UP000067448"/>
    </source>
</evidence>
<keyword evidence="2" id="KW-0805">Transcription regulation</keyword>
<evidence type="ECO:0000259" key="7">
    <source>
        <dbReference type="PROSITE" id="PS50110"/>
    </source>
</evidence>
<dbReference type="PANTHER" id="PTHR43214">
    <property type="entry name" value="TWO-COMPONENT RESPONSE REGULATOR"/>
    <property type="match status" value="1"/>
</dbReference>
<organism evidence="8 9">
    <name type="scientific">Streptomyces scabiei</name>
    <dbReference type="NCBI Taxonomy" id="1930"/>
    <lineage>
        <taxon>Bacteria</taxon>
        <taxon>Bacillati</taxon>
        <taxon>Actinomycetota</taxon>
        <taxon>Actinomycetes</taxon>
        <taxon>Kitasatosporales</taxon>
        <taxon>Streptomycetaceae</taxon>
        <taxon>Streptomyces</taxon>
    </lineage>
</organism>
<gene>
    <name evidence="8" type="primary">degU_9</name>
    <name evidence="8" type="ORF">SsS58_04104</name>
</gene>
<dbReference type="OrthoDB" id="9808843at2"/>
<name>A0A100JQB6_STRSC</name>
<dbReference type="CDD" id="cd17535">
    <property type="entry name" value="REC_NarL-like"/>
    <property type="match status" value="1"/>
</dbReference>
<feature type="domain" description="HTH luxR-type" evidence="6">
    <location>
        <begin position="148"/>
        <end position="213"/>
    </location>
</feature>
<dbReference type="RefSeq" id="WP_059081308.1">
    <property type="nucleotide sequence ID" value="NZ_BCMM01000019.1"/>
</dbReference>
<sequence>MIRVLLADDEVLIRAGIRFVLEVADDIEIVAEADNGADAVELARRHLVDVALLDIRMPGVDGLAAAAEIGTVAPRTSVVMLTTFGEEEYVTRALRCGAAGFLLKDTPPDDLIRAVRVAAAGEPVLSPGVTRQLIERCVSRDQSQADEARRRVAALTDRERDVLLLLREGSSNAEIGRALLISEGTAKTHVSRILSALGCTNRVQAAILAHDAGIRPPESRS</sequence>
<dbReference type="GO" id="GO:0003677">
    <property type="term" value="F:DNA binding"/>
    <property type="evidence" value="ECO:0007669"/>
    <property type="project" value="UniProtKB-KW"/>
</dbReference>
<proteinExistence type="predicted"/>
<dbReference type="AlphaFoldDB" id="A0A100JQB6"/>
<accession>A0A100JQB6</accession>
<evidence type="ECO:0000256" key="4">
    <source>
        <dbReference type="ARBA" id="ARBA00023163"/>
    </source>
</evidence>